<dbReference type="RefSeq" id="WP_107011893.1">
    <property type="nucleotide sequence ID" value="NZ_CP028136.1"/>
</dbReference>
<accession>A0A2R3Z4C5</accession>
<dbReference type="AlphaFoldDB" id="A0A2R3Z4C5"/>
<keyword evidence="9" id="KW-1185">Reference proteome</keyword>
<organism evidence="8 9">
    <name type="scientific">Christiangramia fulva</name>
    <dbReference type="NCBI Taxonomy" id="2126553"/>
    <lineage>
        <taxon>Bacteria</taxon>
        <taxon>Pseudomonadati</taxon>
        <taxon>Bacteroidota</taxon>
        <taxon>Flavobacteriia</taxon>
        <taxon>Flavobacteriales</taxon>
        <taxon>Flavobacteriaceae</taxon>
        <taxon>Christiangramia</taxon>
    </lineage>
</organism>
<proteinExistence type="inferred from homology"/>
<evidence type="ECO:0000256" key="7">
    <source>
        <dbReference type="SAM" id="Phobius"/>
    </source>
</evidence>
<evidence type="ECO:0000256" key="6">
    <source>
        <dbReference type="ARBA" id="ARBA00023295"/>
    </source>
</evidence>
<evidence type="ECO:0000256" key="2">
    <source>
        <dbReference type="ARBA" id="ARBA00007671"/>
    </source>
</evidence>
<evidence type="ECO:0000313" key="9">
    <source>
        <dbReference type="Proteomes" id="UP000241507"/>
    </source>
</evidence>
<dbReference type="GO" id="GO:0005975">
    <property type="term" value="P:carbohydrate metabolic process"/>
    <property type="evidence" value="ECO:0007669"/>
    <property type="project" value="InterPro"/>
</dbReference>
<dbReference type="EMBL" id="CP028136">
    <property type="protein sequence ID" value="AVR45115.1"/>
    <property type="molecule type" value="Genomic_DNA"/>
</dbReference>
<dbReference type="GO" id="GO:0004564">
    <property type="term" value="F:beta-fructofuranosidase activity"/>
    <property type="evidence" value="ECO:0007669"/>
    <property type="project" value="UniProtKB-EC"/>
</dbReference>
<dbReference type="Proteomes" id="UP000241507">
    <property type="component" value="Chromosome"/>
</dbReference>
<keyword evidence="7" id="KW-0812">Transmembrane</keyword>
<evidence type="ECO:0000256" key="1">
    <source>
        <dbReference type="ARBA" id="ARBA00000094"/>
    </source>
</evidence>
<name>A0A2R3Z4C5_9FLAO</name>
<evidence type="ECO:0000313" key="8">
    <source>
        <dbReference type="EMBL" id="AVR45115.1"/>
    </source>
</evidence>
<dbReference type="SUPFAM" id="SSF48208">
    <property type="entry name" value="Six-hairpin glycosidases"/>
    <property type="match status" value="1"/>
</dbReference>
<evidence type="ECO:0000256" key="4">
    <source>
        <dbReference type="ARBA" id="ARBA00022801"/>
    </source>
</evidence>
<gene>
    <name evidence="8" type="ORF">C7S20_07430</name>
</gene>
<reference evidence="9" key="1">
    <citation type="submission" date="2018-03" db="EMBL/GenBank/DDBJ databases">
        <title>Gramella fulva sp. nov., isolated from a dry surface of tidal flat.</title>
        <authorList>
            <person name="Hwang S.H."/>
            <person name="Hwang W.M."/>
            <person name="Kang K."/>
            <person name="Ahn T.-Y."/>
        </authorList>
    </citation>
    <scope>NUCLEOTIDE SEQUENCE [LARGE SCALE GENOMIC DNA]</scope>
    <source>
        <strain evidence="9">SH35</strain>
    </source>
</reference>
<dbReference type="EC" id="3.2.1.26" evidence="3"/>
<dbReference type="Pfam" id="PF12899">
    <property type="entry name" value="Glyco_hydro_100"/>
    <property type="match status" value="1"/>
</dbReference>
<keyword evidence="5" id="KW-0119">Carbohydrate metabolism</keyword>
<dbReference type="KEGG" id="grs:C7S20_07430"/>
<feature type="transmembrane region" description="Helical" evidence="7">
    <location>
        <begin position="301"/>
        <end position="321"/>
    </location>
</feature>
<comment type="catalytic activity">
    <reaction evidence="1">
        <text>Hydrolysis of terminal non-reducing beta-D-fructofuranoside residues in beta-D-fructofuranosides.</text>
        <dbReference type="EC" id="3.2.1.26"/>
    </reaction>
</comment>
<dbReference type="InterPro" id="IPR012341">
    <property type="entry name" value="6hp_glycosidase-like_sf"/>
</dbReference>
<keyword evidence="7" id="KW-0472">Membrane</keyword>
<dbReference type="InterPro" id="IPR024746">
    <property type="entry name" value="Glyco_hydro_100"/>
</dbReference>
<dbReference type="OrthoDB" id="49490at2"/>
<dbReference type="Gene3D" id="1.50.10.10">
    <property type="match status" value="1"/>
</dbReference>
<sequence>MKLENKELIEGAKKAALEVLLHNAEGPFNNLPRTAGWGYPEPYTRDLLISVLGIAATKNPVLINSMRKVLETLSLNQSKKGHIPSLVHDKDDRGASDTTPLFLIAVAIFREIINEPYFLKDAVNKALLWMDYQSPSDRYLVAQQPTSDWRDEQWVPGYGLFVNTLVYTYLKLLGVHDKAENLRNKMESFTITAAEAHHHVHEGLAVKNKPYYAFWSYKMYSSERFDLLGNSLAILSGIAPRSRAIAMTSWIEKECQFMVKKGELAPGLTPNFFPYIKPGEIDWHPRYENFNQPGEYHNGGVWPFISGFYIAALVAVGKFALAERKLLDLTKTIKLSRKPELEYGFNEWYKAQNGKPMGQDWQTWSASNYLYAAKCVEDKSTPFFDKIRQ</sequence>
<protein>
    <recommendedName>
        <fullName evidence="3">beta-fructofuranosidase</fullName>
        <ecNumber evidence="3">3.2.1.26</ecNumber>
    </recommendedName>
</protein>
<evidence type="ECO:0000256" key="3">
    <source>
        <dbReference type="ARBA" id="ARBA00012758"/>
    </source>
</evidence>
<keyword evidence="6" id="KW-0326">Glycosidase</keyword>
<keyword evidence="7" id="KW-1133">Transmembrane helix</keyword>
<dbReference type="InterPro" id="IPR008928">
    <property type="entry name" value="6-hairpin_glycosidase_sf"/>
</dbReference>
<evidence type="ECO:0000256" key="5">
    <source>
        <dbReference type="ARBA" id="ARBA00023277"/>
    </source>
</evidence>
<comment type="similarity">
    <text evidence="2">Belongs to the glycosyl hydrolase 100 family.</text>
</comment>
<keyword evidence="4" id="KW-0378">Hydrolase</keyword>
<dbReference type="GO" id="GO:0033926">
    <property type="term" value="F:endo-alpha-N-acetylgalactosaminidase activity"/>
    <property type="evidence" value="ECO:0007669"/>
    <property type="project" value="InterPro"/>
</dbReference>